<name>A0AAP0LA82_9MAGN</name>
<gene>
    <name evidence="1" type="ORF">Scep_002618</name>
</gene>
<organism evidence="1 2">
    <name type="scientific">Stephania cephalantha</name>
    <dbReference type="NCBI Taxonomy" id="152367"/>
    <lineage>
        <taxon>Eukaryota</taxon>
        <taxon>Viridiplantae</taxon>
        <taxon>Streptophyta</taxon>
        <taxon>Embryophyta</taxon>
        <taxon>Tracheophyta</taxon>
        <taxon>Spermatophyta</taxon>
        <taxon>Magnoliopsida</taxon>
        <taxon>Ranunculales</taxon>
        <taxon>Menispermaceae</taxon>
        <taxon>Menispermoideae</taxon>
        <taxon>Cissampelideae</taxon>
        <taxon>Stephania</taxon>
    </lineage>
</organism>
<sequence length="132" mass="15054">MGCHYTAPKNLSTYYQKIVLSFVHHPTWKFHLYIQKTIPSFVHHPPLPIIPPLPITPHLPSPRRQTTGIFTLDFGEILGICCEKSIILGIAGRGWEALAFVALVVKRLCCQNLKFIINNKKLKPHINVEIHQ</sequence>
<keyword evidence="2" id="KW-1185">Reference proteome</keyword>
<dbReference type="Proteomes" id="UP001419268">
    <property type="component" value="Unassembled WGS sequence"/>
</dbReference>
<comment type="caution">
    <text evidence="1">The sequence shown here is derived from an EMBL/GenBank/DDBJ whole genome shotgun (WGS) entry which is preliminary data.</text>
</comment>
<accession>A0AAP0LA82</accession>
<dbReference type="EMBL" id="JBBNAG010000001">
    <property type="protein sequence ID" value="KAK9167427.1"/>
    <property type="molecule type" value="Genomic_DNA"/>
</dbReference>
<proteinExistence type="predicted"/>
<protein>
    <submittedName>
        <fullName evidence="1">Uncharacterized protein</fullName>
    </submittedName>
</protein>
<evidence type="ECO:0000313" key="2">
    <source>
        <dbReference type="Proteomes" id="UP001419268"/>
    </source>
</evidence>
<reference evidence="1 2" key="1">
    <citation type="submission" date="2024-01" db="EMBL/GenBank/DDBJ databases">
        <title>Genome assemblies of Stephania.</title>
        <authorList>
            <person name="Yang L."/>
        </authorList>
    </citation>
    <scope>NUCLEOTIDE SEQUENCE [LARGE SCALE GENOMIC DNA]</scope>
    <source>
        <strain evidence="1">JXDWG</strain>
        <tissue evidence="1">Leaf</tissue>
    </source>
</reference>
<dbReference type="AlphaFoldDB" id="A0AAP0LA82"/>
<evidence type="ECO:0000313" key="1">
    <source>
        <dbReference type="EMBL" id="KAK9167427.1"/>
    </source>
</evidence>